<dbReference type="OrthoDB" id="1452819at2"/>
<dbReference type="EMBL" id="PVLQ01000148">
    <property type="protein sequence ID" value="PRD63827.1"/>
    <property type="molecule type" value="Genomic_DNA"/>
</dbReference>
<dbReference type="RefSeq" id="WP_105749833.1">
    <property type="nucleotide sequence ID" value="NZ_PVLQ01000148.1"/>
</dbReference>
<keyword evidence="2" id="KW-1185">Reference proteome</keyword>
<dbReference type="AlphaFoldDB" id="A0A2S9K0E3"/>
<accession>A0A2S9K0E3</accession>
<dbReference type="PANTHER" id="PTHR35609:SF1">
    <property type="entry name" value="MACRO DOMAIN-CONTAINING PROTEIN"/>
    <property type="match status" value="1"/>
</dbReference>
<dbReference type="Proteomes" id="UP000238589">
    <property type="component" value="Unassembled WGS sequence"/>
</dbReference>
<reference evidence="1 2" key="1">
    <citation type="submission" date="2018-03" db="EMBL/GenBank/DDBJ databases">
        <title>Comparative genomics illustrates the genes involved in a hyperalkaliphilic mechanisms of Serpentinomonas isolated from highly-alkaline calcium-rich serpentinized springs.</title>
        <authorList>
            <person name="Suzuki S."/>
            <person name="Ishii S."/>
            <person name="Walworth N."/>
            <person name="Bird L."/>
            <person name="Kuenen J.G."/>
            <person name="Nealson K.H."/>
        </authorList>
    </citation>
    <scope>NUCLEOTIDE SEQUENCE [LARGE SCALE GENOMIC DNA]</scope>
    <source>
        <strain evidence="1 2">P1</strain>
    </source>
</reference>
<comment type="caution">
    <text evidence="1">The sequence shown here is derived from an EMBL/GenBank/DDBJ whole genome shotgun (WGS) entry which is preliminary data.</text>
</comment>
<gene>
    <name evidence="1" type="ORF">C6P64_17635</name>
</gene>
<sequence>MTWFENLTGFAETGYEATRARLRSLANGRSWQIGQLETPSLAELRARAARALAATPGQLRVRNLAADAHALHAQPELAGALVQVASQFNLLEMTSYHVTPEHGVSDYEYDRTQGPAYARAAGAGTIYRNYFAPVGERIGQTREHQIDTLADLRSALPGGDRIEMRNGYALADTDTLRTIKAALDAASPTELDAMRARLRIGLHWDVEVTAAGAPKGQTVSQAYCSALPVSYNRDSDPELWHHFARLVLEAAYEATLLAGVINATRTGGSNSVYLTLLGGGAFGNRREWITDAIQRALDGMRGQALDVCLVSYGHVPADLQALVADYEPDQKG</sequence>
<dbReference type="PANTHER" id="PTHR35609">
    <property type="entry name" value="MACRO DOMAIN-CONTAINING PROTEIN"/>
    <property type="match status" value="1"/>
</dbReference>
<proteinExistence type="predicted"/>
<evidence type="ECO:0000313" key="1">
    <source>
        <dbReference type="EMBL" id="PRD63827.1"/>
    </source>
</evidence>
<protein>
    <submittedName>
        <fullName evidence="1">Uncharacterized protein</fullName>
    </submittedName>
</protein>
<evidence type="ECO:0000313" key="2">
    <source>
        <dbReference type="Proteomes" id="UP000238589"/>
    </source>
</evidence>
<name>A0A2S9K0E3_9BURK</name>
<organism evidence="1 2">
    <name type="scientific">Malikia granosa</name>
    <dbReference type="NCBI Taxonomy" id="263067"/>
    <lineage>
        <taxon>Bacteria</taxon>
        <taxon>Pseudomonadati</taxon>
        <taxon>Pseudomonadota</taxon>
        <taxon>Betaproteobacteria</taxon>
        <taxon>Burkholderiales</taxon>
        <taxon>Comamonadaceae</taxon>
        <taxon>Malikia</taxon>
    </lineage>
</organism>